<name>A0A1M7HDN6_9BACT</name>
<protein>
    <submittedName>
        <fullName evidence="1">Uncharacterized protein</fullName>
    </submittedName>
</protein>
<proteinExistence type="predicted"/>
<sequence>MILKLDRLEMPIAGYQLSVEECQDFSDIYCAGRFFIGQYARVKIIIVEL</sequence>
<gene>
    <name evidence="1" type="ORF">SAMN05444266_107197</name>
</gene>
<dbReference type="Proteomes" id="UP000184420">
    <property type="component" value="Unassembled WGS sequence"/>
</dbReference>
<dbReference type="AlphaFoldDB" id="A0A1M7HDN6"/>
<evidence type="ECO:0000313" key="2">
    <source>
        <dbReference type="Proteomes" id="UP000184420"/>
    </source>
</evidence>
<dbReference type="EMBL" id="FRBL01000007">
    <property type="protein sequence ID" value="SHM26631.1"/>
    <property type="molecule type" value="Genomic_DNA"/>
</dbReference>
<organism evidence="1 2">
    <name type="scientific">Chitinophaga jiangningensis</name>
    <dbReference type="NCBI Taxonomy" id="1419482"/>
    <lineage>
        <taxon>Bacteria</taxon>
        <taxon>Pseudomonadati</taxon>
        <taxon>Bacteroidota</taxon>
        <taxon>Chitinophagia</taxon>
        <taxon>Chitinophagales</taxon>
        <taxon>Chitinophagaceae</taxon>
        <taxon>Chitinophaga</taxon>
    </lineage>
</organism>
<evidence type="ECO:0000313" key="1">
    <source>
        <dbReference type="EMBL" id="SHM26631.1"/>
    </source>
</evidence>
<keyword evidence="2" id="KW-1185">Reference proteome</keyword>
<accession>A0A1M7HDN6</accession>
<reference evidence="1 2" key="1">
    <citation type="submission" date="2016-11" db="EMBL/GenBank/DDBJ databases">
        <authorList>
            <person name="Jaros S."/>
            <person name="Januszkiewicz K."/>
            <person name="Wedrychowicz H."/>
        </authorList>
    </citation>
    <scope>NUCLEOTIDE SEQUENCE [LARGE SCALE GENOMIC DNA]</scope>
    <source>
        <strain evidence="1 2">DSM 27406</strain>
    </source>
</reference>